<dbReference type="AlphaFoldDB" id="C7RKW9"/>
<dbReference type="Pfam" id="PF07963">
    <property type="entry name" value="N_methyl"/>
    <property type="match status" value="1"/>
</dbReference>
<dbReference type="InterPro" id="IPR045584">
    <property type="entry name" value="Pilin-like"/>
</dbReference>
<dbReference type="NCBIfam" id="TIGR02532">
    <property type="entry name" value="IV_pilin_GFxxxE"/>
    <property type="match status" value="1"/>
</dbReference>
<evidence type="ECO:0000256" key="1">
    <source>
        <dbReference type="SAM" id="Phobius"/>
    </source>
</evidence>
<dbReference type="eggNOG" id="COG2165">
    <property type="taxonomic scope" value="Bacteria"/>
</dbReference>
<reference evidence="2" key="1">
    <citation type="submission" date="2009-08" db="EMBL/GenBank/DDBJ databases">
        <authorList>
            <consortium name="US DOE Joint Genome Institute"/>
            <person name="Lucas S."/>
            <person name="Copeland A."/>
            <person name="Lapidus A."/>
            <person name="Glavina del Rio T."/>
            <person name="Dalin E."/>
            <person name="Tice H."/>
            <person name="Bruce D."/>
            <person name="Barry K."/>
            <person name="Pitluck S."/>
            <person name="Lowry S."/>
            <person name="Larimer F."/>
            <person name="Land M."/>
            <person name="Hauser L."/>
            <person name="Kyrpides N."/>
            <person name="Ivanova N."/>
            <person name="McMahon K.D."/>
            <person name="Hugenholtz P."/>
        </authorList>
    </citation>
    <scope>NUCLEOTIDE SEQUENCE</scope>
    <source>
        <strain evidence="2">UW-1</strain>
    </source>
</reference>
<gene>
    <name evidence="2" type="ordered locus">CAP2UW1_0440</name>
</gene>
<dbReference type="SUPFAM" id="SSF54523">
    <property type="entry name" value="Pili subunits"/>
    <property type="match status" value="1"/>
</dbReference>
<keyword evidence="1" id="KW-1133">Transmembrane helix</keyword>
<keyword evidence="1" id="KW-0812">Transmembrane</keyword>
<dbReference type="EMBL" id="CP001715">
    <property type="protein sequence ID" value="ACV33791.1"/>
    <property type="molecule type" value="Genomic_DNA"/>
</dbReference>
<protein>
    <recommendedName>
        <fullName evidence="3">Prepilin-type N-terminal cleavage/methylation domain-containing protein</fullName>
    </recommendedName>
</protein>
<dbReference type="HOGENOM" id="CLU_768639_0_0_4"/>
<dbReference type="InterPro" id="IPR012902">
    <property type="entry name" value="N_methyl_site"/>
</dbReference>
<accession>C7RKW9</accession>
<dbReference type="PROSITE" id="PS00409">
    <property type="entry name" value="PROKAR_NTER_METHYL"/>
    <property type="match status" value="1"/>
</dbReference>
<evidence type="ECO:0000313" key="2">
    <source>
        <dbReference type="EMBL" id="ACV33791.1"/>
    </source>
</evidence>
<evidence type="ECO:0008006" key="3">
    <source>
        <dbReference type="Google" id="ProtNLM"/>
    </source>
</evidence>
<keyword evidence="1" id="KW-0472">Membrane</keyword>
<feature type="transmembrane region" description="Helical" evidence="1">
    <location>
        <begin position="27"/>
        <end position="48"/>
    </location>
</feature>
<reference evidence="2" key="2">
    <citation type="submission" date="2009-09" db="EMBL/GenBank/DDBJ databases">
        <title>Complete sequence of chromosome of Candidatus Accumulibacter phosphatis clade IIA str. UW-1.</title>
        <authorList>
            <consortium name="US DOE Joint Genome Institute"/>
            <person name="Martin H.G."/>
            <person name="Ivanova N."/>
            <person name="Kunin V."/>
            <person name="Warnecke F."/>
            <person name="Barry K."/>
            <person name="He S."/>
            <person name="Salamov A."/>
            <person name="Szeto E."/>
            <person name="Dalin E."/>
            <person name="Pangilinan J.L."/>
            <person name="Lapidus A."/>
            <person name="Lowry S."/>
            <person name="Kyrpides N.C."/>
            <person name="McMahon K.D."/>
            <person name="Hugenholtz P."/>
        </authorList>
    </citation>
    <scope>NUCLEOTIDE SEQUENCE [LARGE SCALE GENOMIC DNA]</scope>
    <source>
        <strain evidence="2">UW-1</strain>
    </source>
</reference>
<organism evidence="2">
    <name type="scientific">Accumulibacter regalis</name>
    <dbReference type="NCBI Taxonomy" id="522306"/>
    <lineage>
        <taxon>Bacteria</taxon>
        <taxon>Pseudomonadati</taxon>
        <taxon>Pseudomonadota</taxon>
        <taxon>Betaproteobacteria</taxon>
        <taxon>Candidatus Accumulibacter</taxon>
    </lineage>
</organism>
<proteinExistence type="predicted"/>
<sequence>MMHISATPVRSGESIESVRSIGRGFTLIELLVVVAILSAASLLAFGIVTEDRAQIRYDDTRLRLQSLRRAILGQLGPVNPDVVGGFVADNGDLPSDLATLLRSGSLLAQGVQSPLFDPVPDAATCANNGGETPLSDSGAVLVKGHRGDYLGGLSLNGRFRDGWGNESSDPATDALNFGWSLEGASPSLTVASLGNDNAAGGSDFAADRALRITASDWQVPLQGWSVRLVARTDIPATQPLSVSLLVFRNTAAGGQWRRYSTPLSSVCLDGNGDGLVGGSACPQSSVTLSFTANCKAGDTSSGDTFVPQGRHLLLVTGHTGALWSSGDSPYWDTPINTRQSVARIDAVAGMALPEARLELR</sequence>
<dbReference type="KEGG" id="app:CAP2UW1_0440"/>
<name>C7RKW9_ACCRE</name>
<dbReference type="OrthoDB" id="9181424at2"/>
<dbReference type="STRING" id="522306.CAP2UW1_0440"/>